<proteinExistence type="predicted"/>
<dbReference type="EMBL" id="CP084166">
    <property type="protein sequence ID" value="UJG41586.1"/>
    <property type="molecule type" value="Genomic_DNA"/>
</dbReference>
<protein>
    <submittedName>
        <fullName evidence="2">Uncharacterized protein</fullName>
    </submittedName>
</protein>
<feature type="transmembrane region" description="Helical" evidence="1">
    <location>
        <begin position="154"/>
        <end position="176"/>
    </location>
</feature>
<reference evidence="2" key="1">
    <citation type="journal article" date="2022" name="Nat. Microbiol.">
        <title>Unique mobile elements and scalable gene flow at the prokaryote-eukaryote boundary revealed by circularized Asgard archaea genomes.</title>
        <authorList>
            <person name="Wu F."/>
            <person name="Speth D.R."/>
            <person name="Philosof A."/>
            <person name="Cremiere A."/>
            <person name="Narayanan A."/>
            <person name="Barco R.A."/>
            <person name="Connon S.A."/>
            <person name="Amend J.P."/>
            <person name="Antoshechkin I.A."/>
            <person name="Orphan V.J."/>
        </authorList>
    </citation>
    <scope>NUCLEOTIDE SEQUENCE</scope>
    <source>
        <strain evidence="2">PM71</strain>
    </source>
</reference>
<feature type="transmembrane region" description="Helical" evidence="1">
    <location>
        <begin position="60"/>
        <end position="81"/>
    </location>
</feature>
<organism evidence="2">
    <name type="scientific">Candidatus Heimdallarchaeum aukensis</name>
    <dbReference type="NCBI Taxonomy" id="2876573"/>
    <lineage>
        <taxon>Archaea</taxon>
        <taxon>Promethearchaeati</taxon>
        <taxon>Candidatus Heimdallarchaeota</taxon>
        <taxon>Candidatus Heimdallarchaeia (ex Rinke et al. 2021) (nom. nud.)</taxon>
        <taxon>Candidatus Heimdallarchaeales</taxon>
        <taxon>Candidatus Heimdallarchaeaceae</taxon>
        <taxon>Candidatus Heimdallarchaeum</taxon>
    </lineage>
</organism>
<name>A0A9Y1BML9_9ARCH</name>
<gene>
    <name evidence="2" type="ORF">K9W45_03755</name>
</gene>
<evidence type="ECO:0000256" key="1">
    <source>
        <dbReference type="SAM" id="Phobius"/>
    </source>
</evidence>
<feature type="transmembrane region" description="Helical" evidence="1">
    <location>
        <begin position="188"/>
        <end position="210"/>
    </location>
</feature>
<keyword evidence="1" id="KW-0472">Membrane</keyword>
<keyword evidence="1" id="KW-0812">Transmembrane</keyword>
<accession>A0A9Y1BML9</accession>
<keyword evidence="1" id="KW-1133">Transmembrane helix</keyword>
<evidence type="ECO:0000313" key="2">
    <source>
        <dbReference type="EMBL" id="UJG41586.1"/>
    </source>
</evidence>
<dbReference type="AlphaFoldDB" id="A0A9Y1BML9"/>
<feature type="transmembrane region" description="Helical" evidence="1">
    <location>
        <begin position="21"/>
        <end position="40"/>
    </location>
</feature>
<dbReference type="Proteomes" id="UP001201020">
    <property type="component" value="Chromosome"/>
</dbReference>
<sequence>MRKKDRITQPEKKEKIKVWQIILIFGFLQSTVTAIGTYFFDFFAGSATVGFGKMGEIEGTGMFFVYMVGYFNALIIILPILKIRQFGMGTAIYLPYAIIGFFVEYYYELIKTKSLVSPWAVVGWCVFGLATGFSADLSFKFLPSNLNLRNRTILTGIIMGLTNFILTLVALTFFYVNPQTGSGSFLGIAYFGLPWLLVNSAFGGYTAYAISKKI</sequence>
<feature type="transmembrane region" description="Helical" evidence="1">
    <location>
        <begin position="88"/>
        <end position="107"/>
    </location>
</feature>
<feature type="transmembrane region" description="Helical" evidence="1">
    <location>
        <begin position="119"/>
        <end position="142"/>
    </location>
</feature>